<organism evidence="2 3">
    <name type="scientific">Acinetobacter ursingii</name>
    <dbReference type="NCBI Taxonomy" id="108980"/>
    <lineage>
        <taxon>Bacteria</taxon>
        <taxon>Pseudomonadati</taxon>
        <taxon>Pseudomonadota</taxon>
        <taxon>Gammaproteobacteria</taxon>
        <taxon>Moraxellales</taxon>
        <taxon>Moraxellaceae</taxon>
        <taxon>Acinetobacter</taxon>
    </lineage>
</organism>
<feature type="compositionally biased region" description="Basic and acidic residues" evidence="1">
    <location>
        <begin position="56"/>
        <end position="79"/>
    </location>
</feature>
<evidence type="ECO:0000256" key="1">
    <source>
        <dbReference type="SAM" id="MobiDB-lite"/>
    </source>
</evidence>
<accession>A0A7T9Z7W7</accession>
<name>A0A7T9Z7W7_9GAMM</name>
<proteinExistence type="predicted"/>
<dbReference type="GeneID" id="66211105"/>
<dbReference type="Proteomes" id="UP000595320">
    <property type="component" value="Chromosome"/>
</dbReference>
<protein>
    <submittedName>
        <fullName evidence="2">Uncharacterized protein</fullName>
    </submittedName>
</protein>
<gene>
    <name evidence="2" type="ORF">I6I53_06775</name>
</gene>
<dbReference type="EMBL" id="CP068176">
    <property type="protein sequence ID" value="QQT87443.1"/>
    <property type="molecule type" value="Genomic_DNA"/>
</dbReference>
<evidence type="ECO:0000313" key="2">
    <source>
        <dbReference type="EMBL" id="QQT87443.1"/>
    </source>
</evidence>
<dbReference type="AlphaFoldDB" id="A0A7T9Z7W7"/>
<feature type="region of interest" description="Disordered" evidence="1">
    <location>
        <begin position="49"/>
        <end position="79"/>
    </location>
</feature>
<evidence type="ECO:0000313" key="3">
    <source>
        <dbReference type="Proteomes" id="UP000595320"/>
    </source>
</evidence>
<reference evidence="2 3" key="1">
    <citation type="submission" date="2021-01" db="EMBL/GenBank/DDBJ databases">
        <title>FDA dAtabase for Regulatory Grade micrObial Sequences (FDA-ARGOS): Supporting development and validation of Infectious Disease Dx tests.</title>
        <authorList>
            <person name="Sproer C."/>
            <person name="Gronow S."/>
            <person name="Severitt S."/>
            <person name="Schroder I."/>
            <person name="Tallon L."/>
            <person name="Sadzewicz L."/>
            <person name="Zhao X."/>
            <person name="Boylan J."/>
            <person name="Ott S."/>
            <person name="Bowen H."/>
            <person name="Vavikolanu K."/>
            <person name="Mehta A."/>
            <person name="Aluvathingal J."/>
            <person name="Nadendla S."/>
            <person name="Lowell S."/>
            <person name="Myers T."/>
            <person name="Yan Y."/>
            <person name="Sichtig H."/>
        </authorList>
    </citation>
    <scope>NUCLEOTIDE SEQUENCE [LARGE SCALE GENOMIC DNA]</scope>
    <source>
        <strain evidence="2 3">FDAARGOS_1096</strain>
    </source>
</reference>
<sequence>MSKHPNKHIEEAIQYAMENGWYVVESGKSAHSFCRLKCVYGHSEHQMSIWSTPKSPENHAKQIRRKADQCKGNDERIKE</sequence>
<dbReference type="RefSeq" id="WP_004995177.1">
    <property type="nucleotide sequence ID" value="NZ_BBTT01000009.1"/>
</dbReference>